<gene>
    <name evidence="4" type="ORF">GCM10023183_14950</name>
</gene>
<dbReference type="Pfam" id="PF08455">
    <property type="entry name" value="SNF2_assoc"/>
    <property type="match status" value="1"/>
</dbReference>
<feature type="domain" description="Helicase C-terminal" evidence="3">
    <location>
        <begin position="965"/>
        <end position="1120"/>
    </location>
</feature>
<evidence type="ECO:0000259" key="3">
    <source>
        <dbReference type="PROSITE" id="PS51194"/>
    </source>
</evidence>
<dbReference type="InterPro" id="IPR049730">
    <property type="entry name" value="SNF2/RAD54-like_C"/>
</dbReference>
<evidence type="ECO:0000256" key="1">
    <source>
        <dbReference type="ARBA" id="ARBA00022801"/>
    </source>
</evidence>
<dbReference type="InterPro" id="IPR038718">
    <property type="entry name" value="SNF2-like_sf"/>
</dbReference>
<dbReference type="RefSeq" id="WP_345164267.1">
    <property type="nucleotide sequence ID" value="NZ_BAABGX010000002.1"/>
</dbReference>
<dbReference type="InterPro" id="IPR000330">
    <property type="entry name" value="SNF2_N"/>
</dbReference>
<dbReference type="PROSITE" id="PS51194">
    <property type="entry name" value="HELICASE_CTER"/>
    <property type="match status" value="1"/>
</dbReference>
<sequence>MTSSPDQSVNHVPASSSATEFVIEQIDLNALTFDWLEAHSAERVLPESRGYVDIHPLSIQVDFGSFVNPFSSIVFQPVVVRQLGQRLSLDCACPAPKDKLCTHQVQVLQCLLYREEIRIFFDSALRHQKLQKAAMPYGLENEPNLDAFFELEYNNKTLHIEPRRKELFPIHTFTSAFIAEELAPSAPSLPVAPNSSDGVTQIVVIGKHRFYNHLHLELMEAPLTRDGKIKNPLKVLAPFDYLWQTQDPEELKFYSGISKFQNNYNTVRSSADLEALKALLKNPLHLDFYWHDTDKSPNVTASALAPVQVKTLPVNLQLTVHLQNDFYEVTGHLQVEDQAYEFPDLQVKFNYFLHLKNTLYLVEDESVLRVIEFFKKHHNQLVLHASKFEEFRGQVLANLEHQIKITYTFLRPATAKQLKEQGFDQPLEKVLYLSESMPYVLLTPAIQYGEAEVPVLSKKQIYATDARGKAFTVTRDKNAELSFLRAVLQEHPDLENQVTQTSFYLHKDQFLNEDWFLEAFANWRAQGITILGFNQLQGNKFSPFKGTLSISMESGIDWFDTHIDLLYGKQKASLKQLAKAVKNKTRYVQLDDGTLGILPHEWMDRLARYFRLGDVVEEQLRTPKVQFANIAELYEDEVLSTEVKKELAGLQKKMQPKAKLPQVPVPSELQATLRNYQQQGLNWLNHLDDLNFGGCLADDMGLGKTIQVIAFMLVLKTKRQAGPHLVVVPTSLLFNWQQELAKFAPSLKVHTFYGPARGRKEFDLVDVVLTSYGTLLSEIKALKEVRFHYIFLDESQAIKNPESQRYKAARLLQARNRLVLTGTPVENNTMDLYGQLSLACPGLLGDKRYFRDHYATPIDKFKETKRAKELQKKIQPFLLRRTKEQVASELPEKTEMVIYCEMGLEQRQVYESHAKEVRDFLLGQPEDDLPKSRMHVLKGLTKLRQICNSPALLPNEASYGDSSSKIEALLEQIENKAPYHKILVFSQFVSMLDLIRPELEKRSIPYEYLTGQTTQRGSKVDNFQSKPEVRVFLISLKAGGTGLNLTAADYVYLVDPWWNPAVENQAIDRAHRIGQHQNVVAVRLICPDTIEEKIMTLQTAKKELAKNLVKTDEPFLNTLSKQDLLHLVS</sequence>
<reference evidence="5" key="1">
    <citation type="journal article" date="2019" name="Int. J. Syst. Evol. Microbiol.">
        <title>The Global Catalogue of Microorganisms (GCM) 10K type strain sequencing project: providing services to taxonomists for standard genome sequencing and annotation.</title>
        <authorList>
            <consortium name="The Broad Institute Genomics Platform"/>
            <consortium name="The Broad Institute Genome Sequencing Center for Infectious Disease"/>
            <person name="Wu L."/>
            <person name="Ma J."/>
        </authorList>
    </citation>
    <scope>NUCLEOTIDE SEQUENCE [LARGE SCALE GENOMIC DNA]</scope>
    <source>
        <strain evidence="5">JCM 17917</strain>
    </source>
</reference>
<dbReference type="InterPro" id="IPR027417">
    <property type="entry name" value="P-loop_NTPase"/>
</dbReference>
<dbReference type="InterPro" id="IPR013663">
    <property type="entry name" value="Helicase_SWF/SNF/SWI_bac"/>
</dbReference>
<accession>A0ABP8FGJ8</accession>
<name>A0ABP8FGJ8_9BACT</name>
<comment type="caution">
    <text evidence="4">The sequence shown here is derived from an EMBL/GenBank/DDBJ whole genome shotgun (WGS) entry which is preliminary data.</text>
</comment>
<dbReference type="Gene3D" id="3.40.50.10810">
    <property type="entry name" value="Tandem AAA-ATPase domain"/>
    <property type="match status" value="1"/>
</dbReference>
<dbReference type="CDD" id="cd18012">
    <property type="entry name" value="DEXQc_arch_SWI2_SNF2"/>
    <property type="match status" value="1"/>
</dbReference>
<protein>
    <recommendedName>
        <fullName evidence="6">Superfamily II DNA or RNA helicase, SNF2 family</fullName>
    </recommendedName>
</protein>
<organism evidence="4 5">
    <name type="scientific">Nibribacter koreensis</name>
    <dbReference type="NCBI Taxonomy" id="1084519"/>
    <lineage>
        <taxon>Bacteria</taxon>
        <taxon>Pseudomonadati</taxon>
        <taxon>Bacteroidota</taxon>
        <taxon>Cytophagia</taxon>
        <taxon>Cytophagales</taxon>
        <taxon>Hymenobacteraceae</taxon>
        <taxon>Nibribacter</taxon>
    </lineage>
</organism>
<proteinExistence type="predicted"/>
<dbReference type="CDD" id="cd18793">
    <property type="entry name" value="SF2_C_SNF"/>
    <property type="match status" value="1"/>
</dbReference>
<feature type="domain" description="Helicase ATP-binding" evidence="2">
    <location>
        <begin position="685"/>
        <end position="842"/>
    </location>
</feature>
<dbReference type="PANTHER" id="PTHR10799">
    <property type="entry name" value="SNF2/RAD54 HELICASE FAMILY"/>
    <property type="match status" value="1"/>
</dbReference>
<keyword evidence="5" id="KW-1185">Reference proteome</keyword>
<evidence type="ECO:0008006" key="6">
    <source>
        <dbReference type="Google" id="ProtNLM"/>
    </source>
</evidence>
<evidence type="ECO:0000259" key="2">
    <source>
        <dbReference type="PROSITE" id="PS51192"/>
    </source>
</evidence>
<dbReference type="InterPro" id="IPR001650">
    <property type="entry name" value="Helicase_C-like"/>
</dbReference>
<dbReference type="Proteomes" id="UP001501844">
    <property type="component" value="Unassembled WGS sequence"/>
</dbReference>
<evidence type="ECO:0000313" key="4">
    <source>
        <dbReference type="EMBL" id="GAA4302879.1"/>
    </source>
</evidence>
<dbReference type="Pfam" id="PF00271">
    <property type="entry name" value="Helicase_C"/>
    <property type="match status" value="1"/>
</dbReference>
<evidence type="ECO:0000313" key="5">
    <source>
        <dbReference type="Proteomes" id="UP001501844"/>
    </source>
</evidence>
<dbReference type="SUPFAM" id="SSF52540">
    <property type="entry name" value="P-loop containing nucleoside triphosphate hydrolases"/>
    <property type="match status" value="2"/>
</dbReference>
<dbReference type="SMART" id="SM00490">
    <property type="entry name" value="HELICc"/>
    <property type="match status" value="1"/>
</dbReference>
<dbReference type="Pfam" id="PF00176">
    <property type="entry name" value="SNF2-rel_dom"/>
    <property type="match status" value="1"/>
</dbReference>
<dbReference type="EMBL" id="BAABGX010000002">
    <property type="protein sequence ID" value="GAA4302879.1"/>
    <property type="molecule type" value="Genomic_DNA"/>
</dbReference>
<dbReference type="Gene3D" id="3.40.50.300">
    <property type="entry name" value="P-loop containing nucleotide triphosphate hydrolases"/>
    <property type="match status" value="1"/>
</dbReference>
<keyword evidence="1" id="KW-0378">Hydrolase</keyword>
<dbReference type="PROSITE" id="PS51192">
    <property type="entry name" value="HELICASE_ATP_BIND_1"/>
    <property type="match status" value="1"/>
</dbReference>
<dbReference type="SMART" id="SM00487">
    <property type="entry name" value="DEXDc"/>
    <property type="match status" value="1"/>
</dbReference>
<dbReference type="InterPro" id="IPR014001">
    <property type="entry name" value="Helicase_ATP-bd"/>
</dbReference>